<dbReference type="Proteomes" id="UP001500620">
    <property type="component" value="Unassembled WGS sequence"/>
</dbReference>
<evidence type="ECO:0000259" key="1">
    <source>
        <dbReference type="Pfam" id="PF08484"/>
    </source>
</evidence>
<accession>A0ABP8D623</accession>
<keyword evidence="3" id="KW-1185">Reference proteome</keyword>
<keyword evidence="2" id="KW-0808">Transferase</keyword>
<dbReference type="Gene3D" id="3.40.50.150">
    <property type="entry name" value="Vaccinia Virus protein VP39"/>
    <property type="match status" value="1"/>
</dbReference>
<feature type="domain" description="C-methyltransferase" evidence="1">
    <location>
        <begin position="282"/>
        <end position="390"/>
    </location>
</feature>
<reference evidence="3" key="1">
    <citation type="journal article" date="2019" name="Int. J. Syst. Evol. Microbiol.">
        <title>The Global Catalogue of Microorganisms (GCM) 10K type strain sequencing project: providing services to taxonomists for standard genome sequencing and annotation.</title>
        <authorList>
            <consortium name="The Broad Institute Genomics Platform"/>
            <consortium name="The Broad Institute Genome Sequencing Center for Infectious Disease"/>
            <person name="Wu L."/>
            <person name="Ma J."/>
        </authorList>
    </citation>
    <scope>NUCLEOTIDE SEQUENCE [LARGE SCALE GENOMIC DNA]</scope>
    <source>
        <strain evidence="3">JCM 17441</strain>
    </source>
</reference>
<dbReference type="SUPFAM" id="SSF53335">
    <property type="entry name" value="S-adenosyl-L-methionine-dependent methyltransferases"/>
    <property type="match status" value="1"/>
</dbReference>
<comment type="caution">
    <text evidence="2">The sequence shown here is derived from an EMBL/GenBank/DDBJ whole genome shotgun (WGS) entry which is preliminary data.</text>
</comment>
<dbReference type="Pfam" id="PF08484">
    <property type="entry name" value="Methyltransf_14"/>
    <property type="match status" value="1"/>
</dbReference>
<protein>
    <submittedName>
        <fullName evidence="2">Class I SAM-dependent methyltransferase</fullName>
    </submittedName>
</protein>
<dbReference type="GO" id="GO:0032259">
    <property type="term" value="P:methylation"/>
    <property type="evidence" value="ECO:0007669"/>
    <property type="project" value="UniProtKB-KW"/>
</dbReference>
<organism evidence="2 3">
    <name type="scientific">Dactylosporangium darangshiense</name>
    <dbReference type="NCBI Taxonomy" id="579108"/>
    <lineage>
        <taxon>Bacteria</taxon>
        <taxon>Bacillati</taxon>
        <taxon>Actinomycetota</taxon>
        <taxon>Actinomycetes</taxon>
        <taxon>Micromonosporales</taxon>
        <taxon>Micromonosporaceae</taxon>
        <taxon>Dactylosporangium</taxon>
    </lineage>
</organism>
<dbReference type="EMBL" id="BAABAT010000005">
    <property type="protein sequence ID" value="GAA4248200.1"/>
    <property type="molecule type" value="Genomic_DNA"/>
</dbReference>
<dbReference type="RefSeq" id="WP_345125180.1">
    <property type="nucleotide sequence ID" value="NZ_BAABAT010000005.1"/>
</dbReference>
<name>A0ABP8D623_9ACTN</name>
<gene>
    <name evidence="2" type="ORF">GCM10022255_027220</name>
</gene>
<dbReference type="Pfam" id="PF13489">
    <property type="entry name" value="Methyltransf_23"/>
    <property type="match status" value="1"/>
</dbReference>
<dbReference type="Gene3D" id="3.40.50.720">
    <property type="entry name" value="NAD(P)-binding Rossmann-like Domain"/>
    <property type="match status" value="1"/>
</dbReference>
<dbReference type="InterPro" id="IPR013691">
    <property type="entry name" value="MeTrfase_14"/>
</dbReference>
<keyword evidence="2" id="KW-0489">Methyltransferase</keyword>
<dbReference type="InterPro" id="IPR029063">
    <property type="entry name" value="SAM-dependent_MTases_sf"/>
</dbReference>
<proteinExistence type="predicted"/>
<evidence type="ECO:0000313" key="2">
    <source>
        <dbReference type="EMBL" id="GAA4248200.1"/>
    </source>
</evidence>
<dbReference type="GO" id="GO:0008168">
    <property type="term" value="F:methyltransferase activity"/>
    <property type="evidence" value="ECO:0007669"/>
    <property type="project" value="UniProtKB-KW"/>
</dbReference>
<evidence type="ECO:0000313" key="3">
    <source>
        <dbReference type="Proteomes" id="UP001500620"/>
    </source>
</evidence>
<sequence>MTTPADTSAHRTCDACGEDKLVPFADLGEIPVLCGVHWEAHGDAVASGVGRMHLAACPRCAYVRNIAFEPDKLVYDTTMDTNLHFSPAFQKFSAELVESLNERYDLGGKLVLDIGCGQGEFLRELTHVSGAGGVGYDAMYAGEVGEQGGVTFHSAFAPRGGGLPRYDFFTSRHWFEHIDDPYEFLVDLREQAQGREVFGYVEVPDAVYDLATAGWEVIYPHVSYFDAYSLATIFGRAGWTVESTGTLFSGMFRYIEVSANRPRAGGHAAHTGELPSLRARDKQLAAIAGFSERHHAERTKWRDTIARLDADGARPVLWGAGSRGVQFLTLADRELALSAVVDLNPRKWGRFLPVTGHRVDPPSTLTTLQPKAVVITNPAYKEEIAKSLADLGVTAEILVA</sequence>